<feature type="transmembrane region" description="Helical" evidence="1">
    <location>
        <begin position="256"/>
        <end position="276"/>
    </location>
</feature>
<evidence type="ECO:0000256" key="1">
    <source>
        <dbReference type="SAM" id="Phobius"/>
    </source>
</evidence>
<dbReference type="OrthoDB" id="9808870at2"/>
<feature type="transmembrane region" description="Helical" evidence="1">
    <location>
        <begin position="379"/>
        <end position="396"/>
    </location>
</feature>
<feature type="transmembrane region" description="Helical" evidence="1">
    <location>
        <begin position="308"/>
        <end position="328"/>
    </location>
</feature>
<keyword evidence="1" id="KW-1133">Transmembrane helix</keyword>
<feature type="transmembrane region" description="Helical" evidence="1">
    <location>
        <begin position="340"/>
        <end position="367"/>
    </location>
</feature>
<keyword evidence="1" id="KW-0472">Membrane</keyword>
<organism evidence="2 3">
    <name type="scientific">Marinobacterium lacunae</name>
    <dbReference type="NCBI Taxonomy" id="1232683"/>
    <lineage>
        <taxon>Bacteria</taxon>
        <taxon>Pseudomonadati</taxon>
        <taxon>Pseudomonadota</taxon>
        <taxon>Gammaproteobacteria</taxon>
        <taxon>Oceanospirillales</taxon>
        <taxon>Oceanospirillaceae</taxon>
        <taxon>Marinobacterium</taxon>
    </lineage>
</organism>
<accession>A0A081G4D6</accession>
<keyword evidence="1" id="KW-0812">Transmembrane</keyword>
<feature type="transmembrane region" description="Helical" evidence="1">
    <location>
        <begin position="282"/>
        <end position="301"/>
    </location>
</feature>
<evidence type="ECO:0000313" key="3">
    <source>
        <dbReference type="Proteomes" id="UP000028252"/>
    </source>
</evidence>
<dbReference type="EMBL" id="JMQN01000007">
    <property type="protein sequence ID" value="KEA65641.1"/>
    <property type="molecule type" value="Genomic_DNA"/>
</dbReference>
<proteinExistence type="predicted"/>
<dbReference type="eggNOG" id="COG2370">
    <property type="taxonomic scope" value="Bacteria"/>
</dbReference>
<keyword evidence="3" id="KW-1185">Reference proteome</keyword>
<dbReference type="Pfam" id="PF13795">
    <property type="entry name" value="HupE_UreJ_2"/>
    <property type="match status" value="1"/>
</dbReference>
<dbReference type="AlphaFoldDB" id="A0A081G4D6"/>
<sequence length="409" mass="44756">MRELKHCLLVMLLVLPALTVEAHFQNFLARIVYLADQGDDTLIYARIPLASLLIEHDWKPQADDTQPPYTRQNDNDRPVLDLAALARDDSLLRHKAAAYFSFQMDNQQLMPAVEALRIQPIATRSPFGHLATIKQTLTLPLELPSNPLLLEEAIIDLKLRISNVATAQISQIASPSNEWPTIRDQAINILTLPGDTFTSSGALALTLSSPPGILSQLSNQITSGVRHVLIGIDHLLFMCVLVLGAGSWKRIVHNSLMFTAGHSITLGLVALGLLIIPPTNVPLIETLIALSIFYGFCRVLMQPDKPSLPLWQIGGIGLLHGLGFANVLEKATGTGAGELIVHWLGFNLGIEAGQIVVFATLTLLLAAVRRIGRLTPRQITGTVAVPSLIMATYWTLERGWMWVSTLTEI</sequence>
<name>A0A081G4D6_9GAMM</name>
<dbReference type="STRING" id="1232683.ADIMK_0163"/>
<protein>
    <submittedName>
        <fullName evidence="2">Membrane protein</fullName>
    </submittedName>
</protein>
<reference evidence="2 3" key="1">
    <citation type="submission" date="2014-04" db="EMBL/GenBank/DDBJ databases">
        <title>Marinobacterium kochiensis sp. nov., isolated from sediment sample collected from Kochi backwaters in Kerala, India.</title>
        <authorList>
            <person name="Singh A."/>
            <person name="Pinnaka A.K."/>
        </authorList>
    </citation>
    <scope>NUCLEOTIDE SEQUENCE [LARGE SCALE GENOMIC DNA]</scope>
    <source>
        <strain evidence="2 3">AK27</strain>
    </source>
</reference>
<comment type="caution">
    <text evidence="2">The sequence shown here is derived from an EMBL/GenBank/DDBJ whole genome shotgun (WGS) entry which is preliminary data.</text>
</comment>
<feature type="transmembrane region" description="Helical" evidence="1">
    <location>
        <begin position="224"/>
        <end position="244"/>
    </location>
</feature>
<dbReference type="RefSeq" id="WP_051692256.1">
    <property type="nucleotide sequence ID" value="NZ_JMQN01000007.1"/>
</dbReference>
<evidence type="ECO:0000313" key="2">
    <source>
        <dbReference type="EMBL" id="KEA65641.1"/>
    </source>
</evidence>
<dbReference type="PATRIC" id="fig|1232683.4.peg.160"/>
<dbReference type="Proteomes" id="UP000028252">
    <property type="component" value="Unassembled WGS sequence"/>
</dbReference>
<dbReference type="InterPro" id="IPR032809">
    <property type="entry name" value="Put_HupE_UreJ"/>
</dbReference>
<gene>
    <name evidence="2" type="ORF">ADIMK_0163</name>
</gene>